<dbReference type="OrthoDB" id="10207644at2759"/>
<dbReference type="Proteomes" id="UP000663879">
    <property type="component" value="Unassembled WGS sequence"/>
</dbReference>
<comment type="caution">
    <text evidence="1">The sequence shown here is derived from an EMBL/GenBank/DDBJ whole genome shotgun (WGS) entry which is preliminary data.</text>
</comment>
<keyword evidence="2" id="KW-1185">Reference proteome</keyword>
<protein>
    <submittedName>
        <fullName evidence="1">Uncharacterized protein</fullName>
    </submittedName>
</protein>
<sequence length="164" mass="19109">MLVTQVELDNSYDEEEVINKNNKRSKVRGISILRQIFQTFELGVEFLMNDFEAKWSKERTRQTSEGLKEYKWTAKEKNSTINTFLSYFKKEWIDSKNHGWFEGFSINYPSTYNGLESVIVLAVNLKAVTIPTRYIRINIEPKAKVGRKANAKSCLIRQESEGVK</sequence>
<gene>
    <name evidence="1" type="ORF">OXX778_LOCUS11474</name>
</gene>
<reference evidence="1" key="1">
    <citation type="submission" date="2021-02" db="EMBL/GenBank/DDBJ databases">
        <authorList>
            <person name="Nowell W R."/>
        </authorList>
    </citation>
    <scope>NUCLEOTIDE SEQUENCE</scope>
    <source>
        <strain evidence="1">Ploen Becks lab</strain>
    </source>
</reference>
<organism evidence="1 2">
    <name type="scientific">Brachionus calyciflorus</name>
    <dbReference type="NCBI Taxonomy" id="104777"/>
    <lineage>
        <taxon>Eukaryota</taxon>
        <taxon>Metazoa</taxon>
        <taxon>Spiralia</taxon>
        <taxon>Gnathifera</taxon>
        <taxon>Rotifera</taxon>
        <taxon>Eurotatoria</taxon>
        <taxon>Monogononta</taxon>
        <taxon>Pseudotrocha</taxon>
        <taxon>Ploima</taxon>
        <taxon>Brachionidae</taxon>
        <taxon>Brachionus</taxon>
    </lineage>
</organism>
<proteinExistence type="predicted"/>
<name>A0A813ZSQ1_9BILA</name>
<accession>A0A813ZSQ1</accession>
<dbReference type="AlphaFoldDB" id="A0A813ZSQ1"/>
<evidence type="ECO:0000313" key="2">
    <source>
        <dbReference type="Proteomes" id="UP000663879"/>
    </source>
</evidence>
<dbReference type="EMBL" id="CAJNOC010001949">
    <property type="protein sequence ID" value="CAF0902556.1"/>
    <property type="molecule type" value="Genomic_DNA"/>
</dbReference>
<evidence type="ECO:0000313" key="1">
    <source>
        <dbReference type="EMBL" id="CAF0902556.1"/>
    </source>
</evidence>